<reference evidence="2" key="1">
    <citation type="submission" date="2021-02" db="EMBL/GenBank/DDBJ databases">
        <authorList>
            <person name="Dougan E. K."/>
            <person name="Rhodes N."/>
            <person name="Thang M."/>
            <person name="Chan C."/>
        </authorList>
    </citation>
    <scope>NUCLEOTIDE SEQUENCE</scope>
</reference>
<name>A0A813A8R3_9DINO</name>
<evidence type="ECO:0000256" key="1">
    <source>
        <dbReference type="SAM" id="Phobius"/>
    </source>
</evidence>
<keyword evidence="3" id="KW-1185">Reference proteome</keyword>
<sequence>MVAAFVPTFYLGIASFRSYHYSIEILRKQLQNFRLAETKCNCCTVGHVAPDGSSMSCDRKVVEQCICNWFGSIEEFEVFIVPLLRRTFENELGQHTFPYVYFLVVFCPVIWTGMDLSLGHRWGHWWMFQLTGFWLGIMPSVAKVGLYLSSFFCRPLPCRLCDMLLNLVIVLVLNLIWAAAIFIAAILNPKNPHRMKVAWVDELPKDMTIRAFLVLVAFCIPAVVLFFVPMVIRAVCSRLARLTRNSVQPSQLQVPKNGP</sequence>
<accession>A0A813A8R3</accession>
<protein>
    <submittedName>
        <fullName evidence="2">Uncharacterized protein</fullName>
    </submittedName>
</protein>
<evidence type="ECO:0000313" key="2">
    <source>
        <dbReference type="EMBL" id="CAE7858744.1"/>
    </source>
</evidence>
<feature type="transmembrane region" description="Helical" evidence="1">
    <location>
        <begin position="207"/>
        <end position="232"/>
    </location>
</feature>
<feature type="transmembrane region" description="Helical" evidence="1">
    <location>
        <begin position="126"/>
        <end position="152"/>
    </location>
</feature>
<feature type="transmembrane region" description="Helical" evidence="1">
    <location>
        <begin position="164"/>
        <end position="187"/>
    </location>
</feature>
<gene>
    <name evidence="2" type="ORF">SNEC2469_LOCUS27098</name>
</gene>
<keyword evidence="1" id="KW-0812">Transmembrane</keyword>
<dbReference type="OrthoDB" id="10576522at2759"/>
<keyword evidence="1" id="KW-1133">Transmembrane helix</keyword>
<dbReference type="Proteomes" id="UP000601435">
    <property type="component" value="Unassembled WGS sequence"/>
</dbReference>
<evidence type="ECO:0000313" key="3">
    <source>
        <dbReference type="Proteomes" id="UP000601435"/>
    </source>
</evidence>
<proteinExistence type="predicted"/>
<comment type="caution">
    <text evidence="2">The sequence shown here is derived from an EMBL/GenBank/DDBJ whole genome shotgun (WGS) entry which is preliminary data.</text>
</comment>
<keyword evidence="1" id="KW-0472">Membrane</keyword>
<organism evidence="2 3">
    <name type="scientific">Symbiodinium necroappetens</name>
    <dbReference type="NCBI Taxonomy" id="1628268"/>
    <lineage>
        <taxon>Eukaryota</taxon>
        <taxon>Sar</taxon>
        <taxon>Alveolata</taxon>
        <taxon>Dinophyceae</taxon>
        <taxon>Suessiales</taxon>
        <taxon>Symbiodiniaceae</taxon>
        <taxon>Symbiodinium</taxon>
    </lineage>
</organism>
<dbReference type="EMBL" id="CAJNJA010056430">
    <property type="protein sequence ID" value="CAE7858744.1"/>
    <property type="molecule type" value="Genomic_DNA"/>
</dbReference>
<dbReference type="AlphaFoldDB" id="A0A813A8R3"/>
<feature type="transmembrane region" description="Helical" evidence="1">
    <location>
        <begin position="96"/>
        <end position="114"/>
    </location>
</feature>